<dbReference type="SUPFAM" id="SSF103473">
    <property type="entry name" value="MFS general substrate transporter"/>
    <property type="match status" value="1"/>
</dbReference>
<evidence type="ECO:0000256" key="1">
    <source>
        <dbReference type="ARBA" id="ARBA00004429"/>
    </source>
</evidence>
<evidence type="ECO:0000256" key="2">
    <source>
        <dbReference type="ARBA" id="ARBA00022475"/>
    </source>
</evidence>
<dbReference type="RefSeq" id="WP_027952007.1">
    <property type="nucleotide sequence ID" value="NZ_JADU01000010.1"/>
</dbReference>
<feature type="transmembrane region" description="Helical" evidence="6">
    <location>
        <begin position="326"/>
        <end position="343"/>
    </location>
</feature>
<dbReference type="NCBIfam" id="TIGR00885">
    <property type="entry name" value="fucP"/>
    <property type="match status" value="1"/>
</dbReference>
<comment type="caution">
    <text evidence="7">The sequence shown here is derived from an EMBL/GenBank/DDBJ whole genome shotgun (WGS) entry which is preliminary data.</text>
</comment>
<comment type="subcellular location">
    <subcellularLocation>
        <location evidence="1">Cell inner membrane</location>
        <topology evidence="1">Multi-pass membrane protein</topology>
    </subcellularLocation>
</comment>
<evidence type="ECO:0000256" key="3">
    <source>
        <dbReference type="ARBA" id="ARBA00022692"/>
    </source>
</evidence>
<keyword evidence="4 6" id="KW-1133">Transmembrane helix</keyword>
<gene>
    <name evidence="7" type="primary">fucP</name>
    <name evidence="7" type="ORF">ACFFK8_00475</name>
</gene>
<keyword evidence="8" id="KW-1185">Reference proteome</keyword>
<sequence length="443" mass="47779">MKTASRPDGLFKKDGTSFLLAFLMITLCFALWGFANDVTNPLVSSFGKIFQISKFESSFVQVAFYLGYFCMAFPAAMFIQRYSFKAGVMLGLALYAVGALAFVPAKASGLFLAFLPAYFVMTCGLSFLETSCNPYVYCMGSADTATRRLNFAQAFNPVGAISGAFVALTYVSAGLNPADSALRARLKAGEPAAFEAIKAHDLDILVQPYLYIGIVILALLAAIALTRMPKTGDTGERRSLWAAVGRLARLPNYRRGVVAQFFYVGAQTVCWAYIMYYGNHVFCDLEGMAEPAAHQLTTYYYLGALALFAVGRFVCTYFLKFVNPGTLLALLAATALLLLVGVVFADGRVGLWCLVSVSGCMSLMFPTIYGIALTGIRDDVKFAGAGLVMSILGGSVIPPVQAAIMDVEGRVLGLPAMNFSFVVPMICFMVIAAYGMRSRKLAV</sequence>
<feature type="transmembrane region" description="Helical" evidence="6">
    <location>
        <begin position="209"/>
        <end position="228"/>
    </location>
</feature>
<dbReference type="InterPro" id="IPR011701">
    <property type="entry name" value="MFS"/>
</dbReference>
<reference evidence="7 8" key="1">
    <citation type="submission" date="2024-09" db="EMBL/GenBank/DDBJ databases">
        <authorList>
            <person name="Sun Q."/>
            <person name="Mori K."/>
        </authorList>
    </citation>
    <scope>NUCLEOTIDE SEQUENCE [LARGE SCALE GENOMIC DNA]</scope>
    <source>
        <strain evidence="7 8">ATCC 51272</strain>
    </source>
</reference>
<keyword evidence="2" id="KW-1003">Cell membrane</keyword>
<feature type="transmembrane region" description="Helical" evidence="6">
    <location>
        <begin position="256"/>
        <end position="278"/>
    </location>
</feature>
<evidence type="ECO:0000313" key="8">
    <source>
        <dbReference type="Proteomes" id="UP001589688"/>
    </source>
</evidence>
<evidence type="ECO:0000256" key="4">
    <source>
        <dbReference type="ARBA" id="ARBA00022989"/>
    </source>
</evidence>
<dbReference type="CDD" id="cd17394">
    <property type="entry name" value="MFS_FucP_like"/>
    <property type="match status" value="1"/>
</dbReference>
<feature type="transmembrane region" description="Helical" evidence="6">
    <location>
        <begin position="59"/>
        <end position="79"/>
    </location>
</feature>
<dbReference type="Gene3D" id="1.20.1250.20">
    <property type="entry name" value="MFS general substrate transporter like domains"/>
    <property type="match status" value="2"/>
</dbReference>
<protein>
    <submittedName>
        <fullName evidence="7">L-fucose:H+ symporter permease</fullName>
    </submittedName>
</protein>
<dbReference type="InterPro" id="IPR005275">
    <property type="entry name" value="Lfuc_symporter_FucP"/>
</dbReference>
<organism evidence="7 8">
    <name type="scientific">Hallella seregens ATCC 51272</name>
    <dbReference type="NCBI Taxonomy" id="1336250"/>
    <lineage>
        <taxon>Bacteria</taxon>
        <taxon>Pseudomonadati</taxon>
        <taxon>Bacteroidota</taxon>
        <taxon>Bacteroidia</taxon>
        <taxon>Bacteroidales</taxon>
        <taxon>Prevotellaceae</taxon>
        <taxon>Hallella</taxon>
    </lineage>
</organism>
<feature type="transmembrane region" description="Helical" evidence="6">
    <location>
        <begin position="298"/>
        <end position="319"/>
    </location>
</feature>
<feature type="transmembrane region" description="Helical" evidence="6">
    <location>
        <begin position="149"/>
        <end position="173"/>
    </location>
</feature>
<feature type="transmembrane region" description="Helical" evidence="6">
    <location>
        <begin position="349"/>
        <end position="372"/>
    </location>
</feature>
<proteinExistence type="predicted"/>
<evidence type="ECO:0000313" key="7">
    <source>
        <dbReference type="EMBL" id="MFB9896336.1"/>
    </source>
</evidence>
<dbReference type="Pfam" id="PF07690">
    <property type="entry name" value="MFS_1"/>
    <property type="match status" value="1"/>
</dbReference>
<feature type="transmembrane region" description="Helical" evidence="6">
    <location>
        <begin position="109"/>
        <end position="128"/>
    </location>
</feature>
<keyword evidence="5 6" id="KW-0472">Membrane</keyword>
<dbReference type="Proteomes" id="UP001589688">
    <property type="component" value="Unassembled WGS sequence"/>
</dbReference>
<dbReference type="InterPro" id="IPR050375">
    <property type="entry name" value="MFS_TsgA-like"/>
</dbReference>
<dbReference type="PANTHER" id="PTHR43702">
    <property type="entry name" value="L-FUCOSE-PROTON SYMPORTER"/>
    <property type="match status" value="1"/>
</dbReference>
<evidence type="ECO:0000256" key="5">
    <source>
        <dbReference type="ARBA" id="ARBA00023136"/>
    </source>
</evidence>
<feature type="transmembrane region" description="Helical" evidence="6">
    <location>
        <begin position="384"/>
        <end position="404"/>
    </location>
</feature>
<keyword evidence="3 6" id="KW-0812">Transmembrane</keyword>
<feature type="transmembrane region" description="Helical" evidence="6">
    <location>
        <begin position="86"/>
        <end position="103"/>
    </location>
</feature>
<dbReference type="EMBL" id="JBHLZF010000001">
    <property type="protein sequence ID" value="MFB9896336.1"/>
    <property type="molecule type" value="Genomic_DNA"/>
</dbReference>
<dbReference type="InterPro" id="IPR036259">
    <property type="entry name" value="MFS_trans_sf"/>
</dbReference>
<accession>A0ABV5ZG51</accession>
<feature type="transmembrane region" description="Helical" evidence="6">
    <location>
        <begin position="416"/>
        <end position="436"/>
    </location>
</feature>
<dbReference type="PANTHER" id="PTHR43702:SF11">
    <property type="entry name" value="L-FUCOSE-PROTON SYMPORTER"/>
    <property type="match status" value="1"/>
</dbReference>
<name>A0ABV5ZG51_9BACT</name>
<evidence type="ECO:0000256" key="6">
    <source>
        <dbReference type="SAM" id="Phobius"/>
    </source>
</evidence>